<accession>A0A9K3CMY7</accession>
<comment type="caution">
    <text evidence="3">The sequence shown here is derived from an EMBL/GenBank/DDBJ whole genome shotgun (WGS) entry which is preliminary data.</text>
</comment>
<feature type="region of interest" description="Disordered" evidence="2">
    <location>
        <begin position="1"/>
        <end position="26"/>
    </location>
</feature>
<proteinExistence type="predicted"/>
<dbReference type="AlphaFoldDB" id="A0A9K3CMY7"/>
<evidence type="ECO:0000313" key="4">
    <source>
        <dbReference type="Proteomes" id="UP000265618"/>
    </source>
</evidence>
<evidence type="ECO:0000313" key="3">
    <source>
        <dbReference type="EMBL" id="GIQ80118.1"/>
    </source>
</evidence>
<sequence length="165" mass="19974">MNSGYVKQSILRRPPRQPTKKNDTTDVEVYEREMARVKTKQEEYQRREFERLRALYGTLEDKREMQQELKRVMENLLEEKARLATEEREEEKRIAKEMADYAQFAEYIEADQAAARLEYEKYLLAENKRLADQRQNMTVEERQAAIEADRSRPNFFEESFMKSFR</sequence>
<evidence type="ECO:0000256" key="2">
    <source>
        <dbReference type="SAM" id="MobiDB-lite"/>
    </source>
</evidence>
<keyword evidence="4" id="KW-1185">Reference proteome</keyword>
<feature type="coiled-coil region" evidence="1">
    <location>
        <begin position="27"/>
        <end position="93"/>
    </location>
</feature>
<protein>
    <submittedName>
        <fullName evidence="3">Uncharacterized protein</fullName>
    </submittedName>
</protein>
<evidence type="ECO:0000256" key="1">
    <source>
        <dbReference type="SAM" id="Coils"/>
    </source>
</evidence>
<dbReference type="OrthoDB" id="10258290at2759"/>
<dbReference type="EMBL" id="BDIP01000108">
    <property type="protein sequence ID" value="GIQ80118.1"/>
    <property type="molecule type" value="Genomic_DNA"/>
</dbReference>
<name>A0A9K3CMY7_9EUKA</name>
<dbReference type="Proteomes" id="UP000265618">
    <property type="component" value="Unassembled WGS sequence"/>
</dbReference>
<gene>
    <name evidence="3" type="ORF">KIPB_000865</name>
</gene>
<reference evidence="3 4" key="1">
    <citation type="journal article" date="2018" name="PLoS ONE">
        <title>The draft genome of Kipferlia bialata reveals reductive genome evolution in fornicate parasites.</title>
        <authorList>
            <person name="Tanifuji G."/>
            <person name="Takabayashi S."/>
            <person name="Kume K."/>
            <person name="Takagi M."/>
            <person name="Nakayama T."/>
            <person name="Kamikawa R."/>
            <person name="Inagaki Y."/>
            <person name="Hashimoto T."/>
        </authorList>
    </citation>
    <scope>NUCLEOTIDE SEQUENCE [LARGE SCALE GENOMIC DNA]</scope>
    <source>
        <strain evidence="3">NY0173</strain>
    </source>
</reference>
<keyword evidence="1" id="KW-0175">Coiled coil</keyword>
<organism evidence="3 4">
    <name type="scientific">Kipferlia bialata</name>
    <dbReference type="NCBI Taxonomy" id="797122"/>
    <lineage>
        <taxon>Eukaryota</taxon>
        <taxon>Metamonada</taxon>
        <taxon>Carpediemonas-like organisms</taxon>
        <taxon>Kipferlia</taxon>
    </lineage>
</organism>